<sequence>MIQKQIYLNYKKYNFSYVKKLQTYLIHANESKIFSIQKIIEKIYIKHHDFKYFDQYIFQDNYKIYLLKNLFNTKFLELDNQTNKIIKKINQYLIYLSIQPVVQTKFSEIISNYFFVYEKIVNFFLKNQQNNLKNYKLKVYYYNKKFFSKFKFLNYISKLNQKCLYIDYYISLDNLTINNILQVKLVDYCINNNLYNILNRIILLDFYWYLLNNIKSRIINQYLEKKLLKVLIHIFNKSSKIKNNNINLYKYLIYNFIKLLLYEKKIKRYIKINLNLNNKYILKQLNKIYNLFNESYMYFVFIKLTRELNKLTNIFLYHWMKKKRYCRYNQISKNNYYINNSIYFHNLYKCYKKINT</sequence>
<keyword evidence="1" id="KW-0150">Chloroplast</keyword>
<protein>
    <recommendedName>
        <fullName evidence="2">Reverse transcriptase N-terminal domain-containing protein</fullName>
    </recommendedName>
</protein>
<proteinExistence type="predicted"/>
<dbReference type="AlphaFoldDB" id="A0A1Z1MPD2"/>
<evidence type="ECO:0008006" key="2">
    <source>
        <dbReference type="Google" id="ProtNLM"/>
    </source>
</evidence>
<gene>
    <name evidence="1" type="primary">ConsOrf5</name>
</gene>
<name>A0A1Z1MPD2_9FLOR</name>
<reference evidence="1" key="1">
    <citation type="journal article" date="2017" name="J. Phycol.">
        <title>Analysis of chloroplast genomes and a supermatrix inform reclassification of the Rhodomelaceae (Rhodophyta).</title>
        <authorList>
            <person name="Diaz-Tapia P."/>
            <person name="Maggs C.A."/>
            <person name="West J.A."/>
            <person name="Verbruggen H."/>
        </authorList>
    </citation>
    <scope>NUCLEOTIDE SEQUENCE</scope>
    <source>
        <strain evidence="1">PD1509</strain>
    </source>
</reference>
<dbReference type="GeneID" id="33360971"/>
<keyword evidence="1" id="KW-0934">Plastid</keyword>
<dbReference type="EMBL" id="MF101448">
    <property type="protein sequence ID" value="ARW67621.1"/>
    <property type="molecule type" value="Genomic_DNA"/>
</dbReference>
<accession>A0A1Z1MPD2</accession>
<organism evidence="1">
    <name type="scientific">Lophocladia kuetzingii</name>
    <dbReference type="NCBI Taxonomy" id="675577"/>
    <lineage>
        <taxon>Eukaryota</taxon>
        <taxon>Rhodophyta</taxon>
        <taxon>Florideophyceae</taxon>
        <taxon>Rhodymeniophycidae</taxon>
        <taxon>Ceramiales</taxon>
        <taxon>Rhodomelaceae</taxon>
        <taxon>Lophothalieae</taxon>
        <taxon>Lophocladia</taxon>
    </lineage>
</organism>
<dbReference type="RefSeq" id="YP_009398435.1">
    <property type="nucleotide sequence ID" value="NC_035292.1"/>
</dbReference>
<evidence type="ECO:0000313" key="1">
    <source>
        <dbReference type="EMBL" id="ARW67621.1"/>
    </source>
</evidence>
<geneLocation type="chloroplast" evidence="1"/>